<sequence>QIRIHIRENALNCNPKPERPLINSIPITLLLLQVISLPTHLRYFALNLTLHHRVLLEQMKSDDSCNLVESDKVQLTTSQ</sequence>
<reference evidence="1" key="1">
    <citation type="submission" date="2019-03" db="EMBL/GenBank/DDBJ databases">
        <title>Improved annotation for the trematode Fasciola hepatica.</title>
        <authorList>
            <person name="Choi Y.-J."/>
            <person name="Martin J."/>
            <person name="Mitreva M."/>
        </authorList>
    </citation>
    <scope>NUCLEOTIDE SEQUENCE [LARGE SCALE GENOMIC DNA]</scope>
</reference>
<dbReference type="Proteomes" id="UP000230066">
    <property type="component" value="Unassembled WGS sequence"/>
</dbReference>
<name>A0A4E0R052_FASHE</name>
<accession>A0A4E0R052</accession>
<feature type="non-terminal residue" evidence="1">
    <location>
        <position position="1"/>
    </location>
</feature>
<organism evidence="1 2">
    <name type="scientific">Fasciola hepatica</name>
    <name type="common">Liver fluke</name>
    <dbReference type="NCBI Taxonomy" id="6192"/>
    <lineage>
        <taxon>Eukaryota</taxon>
        <taxon>Metazoa</taxon>
        <taxon>Spiralia</taxon>
        <taxon>Lophotrochozoa</taxon>
        <taxon>Platyhelminthes</taxon>
        <taxon>Trematoda</taxon>
        <taxon>Digenea</taxon>
        <taxon>Plagiorchiida</taxon>
        <taxon>Echinostomata</taxon>
        <taxon>Echinostomatoidea</taxon>
        <taxon>Fasciolidae</taxon>
        <taxon>Fasciola</taxon>
    </lineage>
</organism>
<evidence type="ECO:0000313" key="2">
    <source>
        <dbReference type="Proteomes" id="UP000230066"/>
    </source>
</evidence>
<protein>
    <submittedName>
        <fullName evidence="1">Uncharacterized protein</fullName>
    </submittedName>
</protein>
<dbReference type="AlphaFoldDB" id="A0A4E0R052"/>
<evidence type="ECO:0000313" key="1">
    <source>
        <dbReference type="EMBL" id="THD19934.1"/>
    </source>
</evidence>
<comment type="caution">
    <text evidence="1">The sequence shown here is derived from an EMBL/GenBank/DDBJ whole genome shotgun (WGS) entry which is preliminary data.</text>
</comment>
<keyword evidence="2" id="KW-1185">Reference proteome</keyword>
<gene>
    <name evidence="1" type="ORF">D915_009374</name>
</gene>
<proteinExistence type="predicted"/>
<dbReference type="EMBL" id="JXXN02005392">
    <property type="protein sequence ID" value="THD19934.1"/>
    <property type="molecule type" value="Genomic_DNA"/>
</dbReference>